<dbReference type="Gene3D" id="1.25.40.20">
    <property type="entry name" value="Ankyrin repeat-containing domain"/>
    <property type="match status" value="2"/>
</dbReference>
<dbReference type="EMBL" id="LUGH01000561">
    <property type="protein sequence ID" value="OBZ84065.1"/>
    <property type="molecule type" value="Genomic_DNA"/>
</dbReference>
<gene>
    <name evidence="4" type="primary">ANKRD16</name>
    <name evidence="4" type="ORF">A0J61_07886</name>
</gene>
<dbReference type="Proteomes" id="UP000093000">
    <property type="component" value="Unassembled WGS sequence"/>
</dbReference>
<dbReference type="SMART" id="SM00248">
    <property type="entry name" value="ANK"/>
    <property type="match status" value="6"/>
</dbReference>
<dbReference type="OrthoDB" id="539213at2759"/>
<evidence type="ECO:0000313" key="4">
    <source>
        <dbReference type="EMBL" id="OBZ84065.1"/>
    </source>
</evidence>
<name>A0A1C7N4K3_9FUNG</name>
<feature type="repeat" description="ANK" evidence="3">
    <location>
        <begin position="121"/>
        <end position="153"/>
    </location>
</feature>
<dbReference type="Pfam" id="PF12796">
    <property type="entry name" value="Ank_2"/>
    <property type="match status" value="3"/>
</dbReference>
<sequence>MQKYIKAIESENISKVDKNELKQVLSEKDEHGDTLLHFASRVHNLPAIRLLVDLGADPEAMNEHGRRPIHEAIDSVECLSYLIKTCGVDTNAMKRGDWTPIMIAGKLLVESGALLKRTTRDGRTPLYLAVQEGHLEASKFLTDQYPDAITQATNSGRLAIQAAAALPSTDTAFEITNYLLSHATVPLSTLLSYRDNSGRNIVLDAVVAQNLPLLEYLLFKANANVDDADSLGRRMVHHAAMMGHLKVLKALNQWNTISDWNIVDNWDHWTPLMHAARQGHQQVVDYLINTIHADPTIKDKQQRTAKDIASLWQHTAIAELLS</sequence>
<evidence type="ECO:0000313" key="5">
    <source>
        <dbReference type="Proteomes" id="UP000093000"/>
    </source>
</evidence>
<dbReference type="InterPro" id="IPR036770">
    <property type="entry name" value="Ankyrin_rpt-contain_sf"/>
</dbReference>
<evidence type="ECO:0000256" key="2">
    <source>
        <dbReference type="ARBA" id="ARBA00023043"/>
    </source>
</evidence>
<feature type="repeat" description="ANK" evidence="3">
    <location>
        <begin position="31"/>
        <end position="63"/>
    </location>
</feature>
<evidence type="ECO:0000256" key="3">
    <source>
        <dbReference type="PROSITE-ProRule" id="PRU00023"/>
    </source>
</evidence>
<dbReference type="InterPro" id="IPR002110">
    <property type="entry name" value="Ankyrin_rpt"/>
</dbReference>
<dbReference type="STRING" id="101091.A0A1C7N4K3"/>
<dbReference type="PROSITE" id="PS50297">
    <property type="entry name" value="ANK_REP_REGION"/>
    <property type="match status" value="2"/>
</dbReference>
<keyword evidence="2 3" id="KW-0040">ANK repeat</keyword>
<dbReference type="AlphaFoldDB" id="A0A1C7N4K3"/>
<keyword evidence="5" id="KW-1185">Reference proteome</keyword>
<dbReference type="SUPFAM" id="SSF48403">
    <property type="entry name" value="Ankyrin repeat"/>
    <property type="match status" value="1"/>
</dbReference>
<comment type="caution">
    <text evidence="4">The sequence shown here is derived from an EMBL/GenBank/DDBJ whole genome shotgun (WGS) entry which is preliminary data.</text>
</comment>
<accession>A0A1C7N4K3</accession>
<dbReference type="PROSITE" id="PS50088">
    <property type="entry name" value="ANK_REPEAT"/>
    <property type="match status" value="2"/>
</dbReference>
<dbReference type="PANTHER" id="PTHR24198:SF165">
    <property type="entry name" value="ANKYRIN REPEAT-CONTAINING PROTEIN-RELATED"/>
    <property type="match status" value="1"/>
</dbReference>
<dbReference type="PANTHER" id="PTHR24198">
    <property type="entry name" value="ANKYRIN REPEAT AND PROTEIN KINASE DOMAIN-CONTAINING PROTEIN"/>
    <property type="match status" value="1"/>
</dbReference>
<reference evidence="4 5" key="1">
    <citation type="submission" date="2016-03" db="EMBL/GenBank/DDBJ databases">
        <title>Choanephora cucurbitarum.</title>
        <authorList>
            <person name="Min B."/>
            <person name="Park H."/>
            <person name="Park J.-H."/>
            <person name="Shin H.-D."/>
            <person name="Choi I.-G."/>
        </authorList>
    </citation>
    <scope>NUCLEOTIDE SEQUENCE [LARGE SCALE GENOMIC DNA]</scope>
    <source>
        <strain evidence="4 5">KUS-F28377</strain>
    </source>
</reference>
<evidence type="ECO:0000256" key="1">
    <source>
        <dbReference type="ARBA" id="ARBA00022737"/>
    </source>
</evidence>
<protein>
    <submittedName>
        <fullName evidence="4">Ankyrin repeat domain-containing protein 16</fullName>
    </submittedName>
</protein>
<keyword evidence="1" id="KW-0677">Repeat</keyword>
<proteinExistence type="predicted"/>
<dbReference type="InParanoid" id="A0A1C7N4K3"/>
<organism evidence="4 5">
    <name type="scientific">Choanephora cucurbitarum</name>
    <dbReference type="NCBI Taxonomy" id="101091"/>
    <lineage>
        <taxon>Eukaryota</taxon>
        <taxon>Fungi</taxon>
        <taxon>Fungi incertae sedis</taxon>
        <taxon>Mucoromycota</taxon>
        <taxon>Mucoromycotina</taxon>
        <taxon>Mucoromycetes</taxon>
        <taxon>Mucorales</taxon>
        <taxon>Mucorineae</taxon>
        <taxon>Choanephoraceae</taxon>
        <taxon>Choanephoroideae</taxon>
        <taxon>Choanephora</taxon>
    </lineage>
</organism>